<feature type="compositionally biased region" description="Basic and acidic residues" evidence="3">
    <location>
        <begin position="1655"/>
        <end position="1664"/>
    </location>
</feature>
<feature type="compositionally biased region" description="Basic and acidic residues" evidence="3">
    <location>
        <begin position="1"/>
        <end position="11"/>
    </location>
</feature>
<organism evidence="5 6">
    <name type="scientific">Chara braunii</name>
    <name type="common">Braun's stonewort</name>
    <dbReference type="NCBI Taxonomy" id="69332"/>
    <lineage>
        <taxon>Eukaryota</taxon>
        <taxon>Viridiplantae</taxon>
        <taxon>Streptophyta</taxon>
        <taxon>Charophyceae</taxon>
        <taxon>Charales</taxon>
        <taxon>Characeae</taxon>
        <taxon>Chara</taxon>
    </lineage>
</organism>
<feature type="compositionally biased region" description="Basic and acidic residues" evidence="3">
    <location>
        <begin position="1304"/>
        <end position="1327"/>
    </location>
</feature>
<name>A0A388JWD1_CHABU</name>
<dbReference type="Gramene" id="GBG62109">
    <property type="protein sequence ID" value="GBG62109"/>
    <property type="gene ID" value="CBR_g28580"/>
</dbReference>
<keyword evidence="6" id="KW-1185">Reference proteome</keyword>
<feature type="compositionally biased region" description="Gly residues" evidence="3">
    <location>
        <begin position="262"/>
        <end position="271"/>
    </location>
</feature>
<feature type="compositionally biased region" description="Acidic residues" evidence="3">
    <location>
        <begin position="1509"/>
        <end position="1524"/>
    </location>
</feature>
<dbReference type="CDD" id="cd20405">
    <property type="entry name" value="Tudor_Agenet_AtDUF_rpt1_3"/>
    <property type="match status" value="1"/>
</dbReference>
<comment type="subcellular location">
    <subcellularLocation>
        <location evidence="1">Nucleus</location>
    </subcellularLocation>
</comment>
<sequence>MEEGSRRREESLPPQRPPPFGSGGGSPPPANSPAIFGEASNNGEVEPGLLSKRPFATSAIPTDCSPAVASFFEGMGFAANAVVAGDDGSGAELADPVAEVEQLGARAAAAGREAAAFSQTEPAELCALAREGGGLPPSNEAGERVKGGGNHPGIDEDIVVLRSIEGDAQGENNGTDMDAEVEMRGDEKGEEELVEGVAAAAPPGRAPSIECERVIENTTANNANREPDSGGKEWFVRWGGGGGGGGGSSGSRRSKAATSAAKGGGAVGGGVSVDSGGQRAVGGAGGAKVRARGVGGKRVSPVVTGLSGSDANEVGGGESAAEGEKGTCVVGLMTPGSESKLGESPLCATSLNMDGENPVGEEMSAGSLLPPAGDADALSQRQKLSTRRRIRRTPLIEEMDGRAAPKGKSAGDGLDESSVKKDEDGRDDETERKSTRAQKRVKAKALTSLREQMRSKAELIEHSAIDPPDPGAGHLVSAQPTDHQADILGTGNLQLTTAAGNELRVKCSQKDDDDGDDEELVDGGGEEGAVMAAMAAVQAMEEKIRAAHGPYDGLDGSQWANPIDEREKQEPALLKEYENGRDHGKPMSGKRRGKKMVAVKDGRPGVQKVRRRAGAAPDMQLSPVPVHDSEGGDTTRSGGVRLVLALPVSSSEVIPSPEDGKGKKRVSGVMNSLSMTSEVSPVDPGHLSPKLKDGDLVEVITDEPGLRWCWFSGTVLRVKDTKVLVRYDELLDSEAENKKLEEWISLRGLPGVPASSGRSKECSRWPRVRPRVFEGRKQKGQASQEDWLVDDHVEVYCNDGWWEGIVKDVKGELLEVHFPGESETGLYPVEDVRRSYVFRDGLWMRCREAPQSPLSKEAEQRSPDSRGSSRKRMKNMLALVAASIEQEELRQSKSLQSEGACEASDEEDVVMIGDTEGRVEKKPRVSIGTTATPARLRGRGKAADHTGQKATGEFGEIEAAVCSATKERKGGKKPGKAGKHTGERSEEAPPKRGRGRPRKVKVDPTDVPAPSAAACNESNHLELAGNVADGKEAELVPRKTGRGRQQASTSVTLEESPGASMKRIARTVGADRAAKAMAENLRTPPPSRVAHLSTIGIDSMGPAGGMDNVDGDASVRKMSPVRKVTFVDLLDSREEGVDAFAAASIVNSPQAAQGSPREIGTAQQDQTLVGSARVKSRQHVKTSKEADEVVNKVTHGRRTARISDQKCGVEDTKASGTQGGQTTSPGEPHTCTEAGLMAQRVSTRRKREREVGVYDSLVEPGFASGVKKGREGKGGRKNSKGKGRGDENEGARGDEDDDVQLIENKGDEGKSERQKLIVNSEGKERKLVGTRQSKRIDGRQREENAKAQILQEEKRAAQSDAENLATKGNAIVEQAVIDLALSSSSDSECQEAEQGPIRRGLVKQSTGRGFKETRKIGSQAGTLGRNSMGIREQKDADAQSPVQPRRGVGAKNKTVPKRWKELREVEPGRDAGEEAVSKSQRGAADHGKIVGPLHSRKLREVVTDALSGDNDDDGAVDADDDVQVLDEREPTVNRSNRRGKRKELDQPARETPLPKAGRKSRGAGVTLDVATPTHAVHDQAKAPGAAASSPVDLCSDDDAQETVAAGSPRRKAQKTKGSTGKTDAEKREGTPNPSQKKKEVDWSSPGLIRSRRGAFQKEHLDPELPAQEEKEGVAMLGIHHPEGNVNSAAGGGTGGKNAGALAQRKGKLGDSGKVDEGEMTGPGTRKRAVAAAGINYAQLAAGKSVAHLRNRDKK</sequence>
<feature type="compositionally biased region" description="Low complexity" evidence="3">
    <location>
        <begin position="195"/>
        <end position="205"/>
    </location>
</feature>
<accession>A0A388JWD1</accession>
<dbReference type="SMART" id="SM00743">
    <property type="entry name" value="Agenet"/>
    <property type="match status" value="2"/>
</dbReference>
<feature type="region of interest" description="Disordered" evidence="3">
    <location>
        <begin position="184"/>
        <end position="205"/>
    </location>
</feature>
<dbReference type="PANTHER" id="PTHR31917:SF9">
    <property type="entry name" value="G2484-1 PROTEIN"/>
    <property type="match status" value="1"/>
</dbReference>
<feature type="compositionally biased region" description="Acidic residues" evidence="3">
    <location>
        <begin position="511"/>
        <end position="525"/>
    </location>
</feature>
<feature type="compositionally biased region" description="Basic and acidic residues" evidence="3">
    <location>
        <begin position="980"/>
        <end position="990"/>
    </location>
</feature>
<feature type="compositionally biased region" description="Basic residues" evidence="3">
    <location>
        <begin position="588"/>
        <end position="597"/>
    </location>
</feature>
<evidence type="ECO:0000256" key="2">
    <source>
        <dbReference type="ARBA" id="ARBA00023242"/>
    </source>
</evidence>
<feature type="compositionally biased region" description="Basic residues" evidence="3">
    <location>
        <begin position="969"/>
        <end position="979"/>
    </location>
</feature>
<proteinExistence type="predicted"/>
<feature type="region of interest" description="Disordered" evidence="3">
    <location>
        <begin position="1680"/>
        <end position="1724"/>
    </location>
</feature>
<evidence type="ECO:0000313" key="6">
    <source>
        <dbReference type="Proteomes" id="UP000265515"/>
    </source>
</evidence>
<evidence type="ECO:0000259" key="4">
    <source>
        <dbReference type="SMART" id="SM00743"/>
    </source>
</evidence>
<feature type="region of interest" description="Disordered" evidence="3">
    <location>
        <begin position="134"/>
        <end position="153"/>
    </location>
</feature>
<feature type="region of interest" description="Disordered" evidence="3">
    <location>
        <begin position="220"/>
        <end position="449"/>
    </location>
</feature>
<feature type="compositionally biased region" description="Basic and acidic residues" evidence="3">
    <location>
        <begin position="1707"/>
        <end position="1716"/>
    </location>
</feature>
<dbReference type="OMA" id="IECERVI"/>
<gene>
    <name evidence="5" type="ORF">CBR_g28580</name>
</gene>
<dbReference type="PANTHER" id="PTHR31917">
    <property type="entry name" value="AGENET DOMAIN-CONTAINING PROTEIN-RELATED"/>
    <property type="match status" value="1"/>
</dbReference>
<feature type="compositionally biased region" description="Basic and acidic residues" evidence="3">
    <location>
        <begin position="225"/>
        <end position="235"/>
    </location>
</feature>
<feature type="region of interest" description="Disordered" evidence="3">
    <location>
        <begin position="1197"/>
        <end position="1347"/>
    </location>
</feature>
<dbReference type="InterPro" id="IPR014002">
    <property type="entry name" value="Agenet_dom_plant"/>
</dbReference>
<dbReference type="InterPro" id="IPR008395">
    <property type="entry name" value="Agenet-like_dom"/>
</dbReference>
<dbReference type="Proteomes" id="UP000265515">
    <property type="component" value="Unassembled WGS sequence"/>
</dbReference>
<evidence type="ECO:0000256" key="3">
    <source>
        <dbReference type="SAM" id="MobiDB-lite"/>
    </source>
</evidence>
<feature type="region of interest" description="Disordered" evidence="3">
    <location>
        <begin position="1"/>
        <end position="49"/>
    </location>
</feature>
<feature type="region of interest" description="Disordered" evidence="3">
    <location>
        <begin position="504"/>
        <end position="527"/>
    </location>
</feature>
<dbReference type="STRING" id="69332.A0A388JWD1"/>
<dbReference type="GO" id="GO:0005634">
    <property type="term" value="C:nucleus"/>
    <property type="evidence" value="ECO:0007669"/>
    <property type="project" value="UniProtKB-SubCell"/>
</dbReference>
<feature type="compositionally biased region" description="Basic and acidic residues" evidence="3">
    <location>
        <begin position="417"/>
        <end position="434"/>
    </location>
</feature>
<dbReference type="GO" id="GO:0006355">
    <property type="term" value="P:regulation of DNA-templated transcription"/>
    <property type="evidence" value="ECO:0007669"/>
    <property type="project" value="InterPro"/>
</dbReference>
<feature type="compositionally biased region" description="Basic and acidic residues" evidence="3">
    <location>
        <begin position="1283"/>
        <end position="1293"/>
    </location>
</feature>
<dbReference type="EMBL" id="BFEA01000025">
    <property type="protein sequence ID" value="GBG62109.1"/>
    <property type="molecule type" value="Genomic_DNA"/>
</dbReference>
<feature type="region of interest" description="Disordered" evidence="3">
    <location>
        <begin position="851"/>
        <end position="872"/>
    </location>
</feature>
<reference evidence="5 6" key="1">
    <citation type="journal article" date="2018" name="Cell">
        <title>The Chara Genome: Secondary Complexity and Implications for Plant Terrestrialization.</title>
        <authorList>
            <person name="Nishiyama T."/>
            <person name="Sakayama H."/>
            <person name="Vries J.D."/>
            <person name="Buschmann H."/>
            <person name="Saint-Marcoux D."/>
            <person name="Ullrich K.K."/>
            <person name="Haas F.B."/>
            <person name="Vanderstraeten L."/>
            <person name="Becker D."/>
            <person name="Lang D."/>
            <person name="Vosolsobe S."/>
            <person name="Rombauts S."/>
            <person name="Wilhelmsson P.K.I."/>
            <person name="Janitza P."/>
            <person name="Kern R."/>
            <person name="Heyl A."/>
            <person name="Rumpler F."/>
            <person name="Villalobos L.I.A.C."/>
            <person name="Clay J.M."/>
            <person name="Skokan R."/>
            <person name="Toyoda A."/>
            <person name="Suzuki Y."/>
            <person name="Kagoshima H."/>
            <person name="Schijlen E."/>
            <person name="Tajeshwar N."/>
            <person name="Catarino B."/>
            <person name="Hetherington A.J."/>
            <person name="Saltykova A."/>
            <person name="Bonnot C."/>
            <person name="Breuninger H."/>
            <person name="Symeonidi A."/>
            <person name="Radhakrishnan G.V."/>
            <person name="Van Nieuwerburgh F."/>
            <person name="Deforce D."/>
            <person name="Chang C."/>
            <person name="Karol K.G."/>
            <person name="Hedrich R."/>
            <person name="Ulvskov P."/>
            <person name="Glockner G."/>
            <person name="Delwiche C.F."/>
            <person name="Petrasek J."/>
            <person name="Van de Peer Y."/>
            <person name="Friml J."/>
            <person name="Beilby M."/>
            <person name="Dolan L."/>
            <person name="Kohara Y."/>
            <person name="Sugano S."/>
            <person name="Fujiyama A."/>
            <person name="Delaux P.-M."/>
            <person name="Quint M."/>
            <person name="TheiBen G."/>
            <person name="Hagemann M."/>
            <person name="Harholt J."/>
            <person name="Dunand C."/>
            <person name="Zachgo S."/>
            <person name="Langdale J."/>
            <person name="Maumus F."/>
            <person name="Straeten D.V.D."/>
            <person name="Gould S.B."/>
            <person name="Rensing S.A."/>
        </authorList>
    </citation>
    <scope>NUCLEOTIDE SEQUENCE [LARGE SCALE GENOMIC DNA]</scope>
    <source>
        <strain evidence="5 6">S276</strain>
    </source>
</reference>
<feature type="region of interest" description="Disordered" evidence="3">
    <location>
        <begin position="1387"/>
        <end position="1664"/>
    </location>
</feature>
<feature type="region of interest" description="Disordered" evidence="3">
    <location>
        <begin position="1151"/>
        <end position="1185"/>
    </location>
</feature>
<feature type="compositionally biased region" description="Basic and acidic residues" evidence="3">
    <location>
        <begin position="1458"/>
        <end position="1476"/>
    </location>
</feature>
<dbReference type="InterPro" id="IPR000637">
    <property type="entry name" value="HMGI/Y_DNA-bd_CS"/>
</dbReference>
<dbReference type="CDD" id="cd20403">
    <property type="entry name" value="Tudor_Agenet_FMRP-like_rpt2"/>
    <property type="match status" value="1"/>
</dbReference>
<feature type="domain" description="Agenet" evidence="4">
    <location>
        <begin position="785"/>
        <end position="840"/>
    </location>
</feature>
<comment type="caution">
    <text evidence="5">The sequence shown here is derived from an EMBL/GenBank/DDBJ whole genome shotgun (WGS) entry which is preliminary data.</text>
</comment>
<protein>
    <recommendedName>
        <fullName evidence="4">Agenet domain-containing protein</fullName>
    </recommendedName>
</protein>
<evidence type="ECO:0000256" key="1">
    <source>
        <dbReference type="ARBA" id="ARBA00004123"/>
    </source>
</evidence>
<feature type="compositionally biased region" description="Pro residues" evidence="3">
    <location>
        <begin position="14"/>
        <end position="31"/>
    </location>
</feature>
<feature type="region of interest" description="Disordered" evidence="3">
    <location>
        <begin position="929"/>
        <end position="1060"/>
    </location>
</feature>
<feature type="compositionally biased region" description="Basic and acidic residues" evidence="3">
    <location>
        <begin position="1334"/>
        <end position="1347"/>
    </location>
</feature>
<feature type="compositionally biased region" description="Basic and acidic residues" evidence="3">
    <location>
        <begin position="1201"/>
        <end position="1213"/>
    </location>
</feature>
<feature type="compositionally biased region" description="Polar residues" evidence="3">
    <location>
        <begin position="1043"/>
        <end position="1053"/>
    </location>
</feature>
<feature type="domain" description="Agenet" evidence="4">
    <location>
        <begin position="689"/>
        <end position="757"/>
    </location>
</feature>
<dbReference type="OrthoDB" id="1883212at2759"/>
<keyword evidence="2" id="KW-0539">Nucleus</keyword>
<feature type="region of interest" description="Disordered" evidence="3">
    <location>
        <begin position="579"/>
        <end position="636"/>
    </location>
</feature>
<evidence type="ECO:0000313" key="5">
    <source>
        <dbReference type="EMBL" id="GBG62109.1"/>
    </source>
</evidence>
<dbReference type="Pfam" id="PF05641">
    <property type="entry name" value="Agenet"/>
    <property type="match status" value="1"/>
</dbReference>
<dbReference type="PROSITE" id="PS00354">
    <property type="entry name" value="HMGI_Y"/>
    <property type="match status" value="1"/>
</dbReference>
<feature type="compositionally biased region" description="Gly residues" evidence="3">
    <location>
        <begin position="238"/>
        <end position="249"/>
    </location>
</feature>